<reference evidence="1" key="1">
    <citation type="submission" date="2020-11" db="EMBL/GenBank/DDBJ databases">
        <title>Carbohydrate-dependent, anaerobic sulfur respiration: A novel catabolism in halophilic archaea.</title>
        <authorList>
            <person name="Sorokin D.Y."/>
            <person name="Messina E."/>
            <person name="Smedile F."/>
            <person name="La Cono V."/>
            <person name="Hallsworth J.E."/>
            <person name="Yakimov M.M."/>
        </authorList>
    </citation>
    <scope>NUCLEOTIDE SEQUENCE</scope>
    <source>
        <strain evidence="1">HSR12-1</strain>
    </source>
</reference>
<organism evidence="1 2">
    <name type="scientific">Halapricum desulfuricans</name>
    <dbReference type="NCBI Taxonomy" id="2841257"/>
    <lineage>
        <taxon>Archaea</taxon>
        <taxon>Methanobacteriati</taxon>
        <taxon>Methanobacteriota</taxon>
        <taxon>Stenosarchaea group</taxon>
        <taxon>Halobacteria</taxon>
        <taxon>Halobacteriales</taxon>
        <taxon>Haloarculaceae</taxon>
        <taxon>Halapricum</taxon>
    </lineage>
</organism>
<proteinExistence type="predicted"/>
<sequence length="112" mass="12130">MSDDDIDAIADALGAVKAGTDLSTLPVRSVADDGDIVRISLETPAGNVFERELKRPPVWGPNCELKTLLDAYDLGPDEVDALEGEALPVRREVDDGRPRFELDLDALIDKKA</sequence>
<dbReference type="Proteomes" id="UP000663525">
    <property type="component" value="Chromosome"/>
</dbReference>
<dbReference type="RefSeq" id="WP_229115032.1">
    <property type="nucleotide sequence ID" value="NZ_CP064787.1"/>
</dbReference>
<protein>
    <submittedName>
        <fullName evidence="1">Uncharacterized protein</fullName>
    </submittedName>
</protein>
<gene>
    <name evidence="1" type="ORF">HSR121_0920</name>
</gene>
<dbReference type="AlphaFoldDB" id="A0A897N2E8"/>
<name>A0A897N2E8_9EURY</name>
<accession>A0A897N2E8</accession>
<evidence type="ECO:0000313" key="2">
    <source>
        <dbReference type="Proteomes" id="UP000663525"/>
    </source>
</evidence>
<evidence type="ECO:0000313" key="1">
    <source>
        <dbReference type="EMBL" id="QSG05269.1"/>
    </source>
</evidence>
<dbReference type="GeneID" id="68854549"/>
<dbReference type="EMBL" id="CP064787">
    <property type="protein sequence ID" value="QSG05269.1"/>
    <property type="molecule type" value="Genomic_DNA"/>
</dbReference>